<evidence type="ECO:0000313" key="2">
    <source>
        <dbReference type="Proteomes" id="UP001151760"/>
    </source>
</evidence>
<reference evidence="1" key="1">
    <citation type="journal article" date="2022" name="Int. J. Mol. Sci.">
        <title>Draft Genome of Tanacetum Coccineum: Genomic Comparison of Closely Related Tanacetum-Family Plants.</title>
        <authorList>
            <person name="Yamashiro T."/>
            <person name="Shiraishi A."/>
            <person name="Nakayama K."/>
            <person name="Satake H."/>
        </authorList>
    </citation>
    <scope>NUCLEOTIDE SEQUENCE</scope>
</reference>
<reference evidence="1" key="2">
    <citation type="submission" date="2022-01" db="EMBL/GenBank/DDBJ databases">
        <authorList>
            <person name="Yamashiro T."/>
            <person name="Shiraishi A."/>
            <person name="Satake H."/>
            <person name="Nakayama K."/>
        </authorList>
    </citation>
    <scope>NUCLEOTIDE SEQUENCE</scope>
</reference>
<dbReference type="EMBL" id="BQNB010012532">
    <property type="protein sequence ID" value="GJT04744.1"/>
    <property type="molecule type" value="Genomic_DNA"/>
</dbReference>
<accession>A0ABQ5ART9</accession>
<protein>
    <submittedName>
        <fullName evidence="1">Uncharacterized protein</fullName>
    </submittedName>
</protein>
<keyword evidence="2" id="KW-1185">Reference proteome</keyword>
<name>A0ABQ5ART9_9ASTR</name>
<comment type="caution">
    <text evidence="1">The sequence shown here is derived from an EMBL/GenBank/DDBJ whole genome shotgun (WGS) entry which is preliminary data.</text>
</comment>
<sequence length="186" mass="22342">MTTTYFGHTVPNSGHYRRAVSLLLYWHPRERPEMSMKPYSNRCERNLNALSECTYQDFRYVKPLIPSGTEGLVDSYQWFERMETVFRISNCTVENQVKFCPLVYLMEFALTWKKIKRLRQNMWHLKSKSTDVVPTTNFQELELLCDRSSLNPDKIESKSWESRPDYNKCCAFEAETMRRLLRWRLK</sequence>
<proteinExistence type="predicted"/>
<dbReference type="Proteomes" id="UP001151760">
    <property type="component" value="Unassembled WGS sequence"/>
</dbReference>
<gene>
    <name evidence="1" type="ORF">Tco_0839206</name>
</gene>
<organism evidence="1 2">
    <name type="scientific">Tanacetum coccineum</name>
    <dbReference type="NCBI Taxonomy" id="301880"/>
    <lineage>
        <taxon>Eukaryota</taxon>
        <taxon>Viridiplantae</taxon>
        <taxon>Streptophyta</taxon>
        <taxon>Embryophyta</taxon>
        <taxon>Tracheophyta</taxon>
        <taxon>Spermatophyta</taxon>
        <taxon>Magnoliopsida</taxon>
        <taxon>eudicotyledons</taxon>
        <taxon>Gunneridae</taxon>
        <taxon>Pentapetalae</taxon>
        <taxon>asterids</taxon>
        <taxon>campanulids</taxon>
        <taxon>Asterales</taxon>
        <taxon>Asteraceae</taxon>
        <taxon>Asteroideae</taxon>
        <taxon>Anthemideae</taxon>
        <taxon>Anthemidinae</taxon>
        <taxon>Tanacetum</taxon>
    </lineage>
</organism>
<evidence type="ECO:0000313" key="1">
    <source>
        <dbReference type="EMBL" id="GJT04744.1"/>
    </source>
</evidence>